<evidence type="ECO:0008006" key="4">
    <source>
        <dbReference type="Google" id="ProtNLM"/>
    </source>
</evidence>
<comment type="caution">
    <text evidence="2">The sequence shown here is derived from an EMBL/GenBank/DDBJ whole genome shotgun (WGS) entry which is preliminary data.</text>
</comment>
<keyword evidence="1" id="KW-0472">Membrane</keyword>
<keyword evidence="3" id="KW-1185">Reference proteome</keyword>
<keyword evidence="1" id="KW-1133">Transmembrane helix</keyword>
<evidence type="ECO:0000256" key="1">
    <source>
        <dbReference type="SAM" id="Phobius"/>
    </source>
</evidence>
<evidence type="ECO:0000313" key="2">
    <source>
        <dbReference type="EMBL" id="GII94527.1"/>
    </source>
</evidence>
<dbReference type="EMBL" id="BOOW01000030">
    <property type="protein sequence ID" value="GII94527.1"/>
    <property type="molecule type" value="Genomic_DNA"/>
</dbReference>
<feature type="transmembrane region" description="Helical" evidence="1">
    <location>
        <begin position="5"/>
        <end position="23"/>
    </location>
</feature>
<gene>
    <name evidence="2" type="ORF">Ssi02_47580</name>
</gene>
<reference evidence="2" key="1">
    <citation type="submission" date="2021-01" db="EMBL/GenBank/DDBJ databases">
        <title>Whole genome shotgun sequence of Sinosporangium siamense NBRC 109515.</title>
        <authorList>
            <person name="Komaki H."/>
            <person name="Tamura T."/>
        </authorList>
    </citation>
    <scope>NUCLEOTIDE SEQUENCE</scope>
    <source>
        <strain evidence="2">NBRC 109515</strain>
    </source>
</reference>
<name>A0A919RJQ9_9ACTN</name>
<dbReference type="RefSeq" id="WP_204029084.1">
    <property type="nucleotide sequence ID" value="NZ_BOOW01000030.1"/>
</dbReference>
<protein>
    <recommendedName>
        <fullName evidence="4">Na+/H+ antiporter subunit E</fullName>
    </recommendedName>
</protein>
<dbReference type="Proteomes" id="UP000606172">
    <property type="component" value="Unassembled WGS sequence"/>
</dbReference>
<sequence>MRGSVVEFAVWWLLLFGCYLALVSSYPPVELAVGAVTAAVCAWLAALTRRAERLRFRPRAAWLRWVPPMLARVPPDLWTLARVLARRDVPTGFDEVPCPETGGEKRTTAWHALATLALSFSPGTYVIRVRTGRPDKLIVHRLGKTAGLTRMMRR</sequence>
<organism evidence="2 3">
    <name type="scientific">Sinosporangium siamense</name>
    <dbReference type="NCBI Taxonomy" id="1367973"/>
    <lineage>
        <taxon>Bacteria</taxon>
        <taxon>Bacillati</taxon>
        <taxon>Actinomycetota</taxon>
        <taxon>Actinomycetes</taxon>
        <taxon>Streptosporangiales</taxon>
        <taxon>Streptosporangiaceae</taxon>
        <taxon>Sinosporangium</taxon>
    </lineage>
</organism>
<accession>A0A919RJQ9</accession>
<feature type="transmembrane region" description="Helical" evidence="1">
    <location>
        <begin position="29"/>
        <end position="47"/>
    </location>
</feature>
<proteinExistence type="predicted"/>
<keyword evidence="1" id="KW-0812">Transmembrane</keyword>
<dbReference type="AlphaFoldDB" id="A0A919RJQ9"/>
<dbReference type="PROSITE" id="PS51257">
    <property type="entry name" value="PROKAR_LIPOPROTEIN"/>
    <property type="match status" value="1"/>
</dbReference>
<evidence type="ECO:0000313" key="3">
    <source>
        <dbReference type="Proteomes" id="UP000606172"/>
    </source>
</evidence>